<evidence type="ECO:0008006" key="3">
    <source>
        <dbReference type="Google" id="ProtNLM"/>
    </source>
</evidence>
<dbReference type="STRING" id="92696.A0A4R0R0M8"/>
<keyword evidence="2" id="KW-1185">Reference proteome</keyword>
<organism evidence="1 2">
    <name type="scientific">Steccherinum ochraceum</name>
    <dbReference type="NCBI Taxonomy" id="92696"/>
    <lineage>
        <taxon>Eukaryota</taxon>
        <taxon>Fungi</taxon>
        <taxon>Dikarya</taxon>
        <taxon>Basidiomycota</taxon>
        <taxon>Agaricomycotina</taxon>
        <taxon>Agaricomycetes</taxon>
        <taxon>Polyporales</taxon>
        <taxon>Steccherinaceae</taxon>
        <taxon>Steccherinum</taxon>
    </lineage>
</organism>
<gene>
    <name evidence="1" type="ORF">EIP91_010407</name>
</gene>
<dbReference type="AlphaFoldDB" id="A0A4R0R0M8"/>
<evidence type="ECO:0000313" key="1">
    <source>
        <dbReference type="EMBL" id="TCD60301.1"/>
    </source>
</evidence>
<sequence length="393" mass="43719">MLSDAAKHLLMPSTSSTLSLLADEVQIDDITSTRTLSRSAHFLLTTFGSKGLAPTRTHQLDAERVLRAMLDSSKIVNGTRFVASAIIEVGKQKAQDISLEEEKLSDEEQIAIKDDKIKTRLTDLASDWAEYLLFSFFNAFMSNGEPSTTESSPTIDSTRIKITPVSDSRSKKLREEASSNASVLVRDNLQCVLTGTKDANAFRARRIRPTGKKGSAFVEKPSSVQVPAAIDMLKGYACLSDAAADDLLRSIDDPTNAFLMVSDWHDEFDHFTWCLVPSEVDLDHMHDIFDPEVDELPQIPAEQQWYNLVLLEPLDLHSQILSNKVTFRNHAPPQQAIKVPNPKYLAIHAAIAHALLFSGAGQVFAQPKPWTTPPLQSRKHYVVRERFPEILAV</sequence>
<dbReference type="EMBL" id="RWJN01000621">
    <property type="protein sequence ID" value="TCD60301.1"/>
    <property type="molecule type" value="Genomic_DNA"/>
</dbReference>
<name>A0A4R0R0M8_9APHY</name>
<dbReference type="OrthoDB" id="2757744at2759"/>
<dbReference type="Proteomes" id="UP000292702">
    <property type="component" value="Unassembled WGS sequence"/>
</dbReference>
<evidence type="ECO:0000313" key="2">
    <source>
        <dbReference type="Proteomes" id="UP000292702"/>
    </source>
</evidence>
<reference evidence="1 2" key="1">
    <citation type="submission" date="2018-11" db="EMBL/GenBank/DDBJ databases">
        <title>Genome assembly of Steccherinum ochraceum LE-BIN_3174, the white-rot fungus of the Steccherinaceae family (The Residual Polyporoid clade, Polyporales, Basidiomycota).</title>
        <authorList>
            <person name="Fedorova T.V."/>
            <person name="Glazunova O.A."/>
            <person name="Landesman E.O."/>
            <person name="Moiseenko K.V."/>
            <person name="Psurtseva N.V."/>
            <person name="Savinova O.S."/>
            <person name="Shakhova N.V."/>
            <person name="Tyazhelova T.V."/>
            <person name="Vasina D.V."/>
        </authorList>
    </citation>
    <scope>NUCLEOTIDE SEQUENCE [LARGE SCALE GENOMIC DNA]</scope>
    <source>
        <strain evidence="1 2">LE-BIN_3174</strain>
    </source>
</reference>
<proteinExistence type="predicted"/>
<accession>A0A4R0R0M8</accession>
<protein>
    <recommendedName>
        <fullName evidence="3">HNH nuclease domain-containing protein</fullName>
    </recommendedName>
</protein>
<comment type="caution">
    <text evidence="1">The sequence shown here is derived from an EMBL/GenBank/DDBJ whole genome shotgun (WGS) entry which is preliminary data.</text>
</comment>